<dbReference type="InterPro" id="IPR011215">
    <property type="entry name" value="StiP_N"/>
</dbReference>
<dbReference type="Pfam" id="PF15609">
    <property type="entry name" value="PRTase_2"/>
    <property type="match status" value="1"/>
</dbReference>
<evidence type="ECO:0000259" key="2">
    <source>
        <dbReference type="Pfam" id="PF12500"/>
    </source>
</evidence>
<organism evidence="5 6">
    <name type="scientific">Actinacidiphila cocklensis</name>
    <dbReference type="NCBI Taxonomy" id="887465"/>
    <lineage>
        <taxon>Bacteria</taxon>
        <taxon>Bacillati</taxon>
        <taxon>Actinomycetota</taxon>
        <taxon>Actinomycetes</taxon>
        <taxon>Kitasatosporales</taxon>
        <taxon>Streptomycetaceae</taxon>
        <taxon>Actinacidiphila</taxon>
    </lineage>
</organism>
<reference evidence="5" key="1">
    <citation type="submission" date="2021-05" db="EMBL/GenBank/DDBJ databases">
        <authorList>
            <person name="Arsene-Ploetze F."/>
        </authorList>
    </citation>
    <scope>NUCLEOTIDE SEQUENCE</scope>
    <source>
        <strain evidence="5">DSM 42138</strain>
    </source>
</reference>
<evidence type="ECO:0000259" key="3">
    <source>
        <dbReference type="Pfam" id="PF15608"/>
    </source>
</evidence>
<feature type="domain" description="PELOTA RNA-binding" evidence="3">
    <location>
        <begin position="731"/>
        <end position="810"/>
    </location>
</feature>
<dbReference type="Pfam" id="PF15608">
    <property type="entry name" value="PELOTA_1"/>
    <property type="match status" value="1"/>
</dbReference>
<evidence type="ECO:0000313" key="5">
    <source>
        <dbReference type="EMBL" id="CAG6392807.1"/>
    </source>
</evidence>
<name>A0A9W4E4Q9_9ACTN</name>
<dbReference type="Proteomes" id="UP001152519">
    <property type="component" value="Unassembled WGS sequence"/>
</dbReference>
<proteinExistence type="predicted"/>
<evidence type="ECO:0000259" key="1">
    <source>
        <dbReference type="Pfam" id="PF11202"/>
    </source>
</evidence>
<keyword evidence="6" id="KW-1185">Reference proteome</keyword>
<dbReference type="AlphaFoldDB" id="A0A9W4E4Q9"/>
<comment type="caution">
    <text evidence="5">The sequence shown here is derived from an EMBL/GenBank/DDBJ whole genome shotgun (WGS) entry which is preliminary data.</text>
</comment>
<evidence type="ECO:0000259" key="4">
    <source>
        <dbReference type="Pfam" id="PF15609"/>
    </source>
</evidence>
<gene>
    <name evidence="5" type="ORF">SCOCK_180184</name>
</gene>
<protein>
    <submittedName>
        <fullName evidence="5">PELOTA RNA binding domain-containing protein</fullName>
    </submittedName>
</protein>
<dbReference type="InterPro" id="IPR028157">
    <property type="entry name" value="PELOTA_dom"/>
</dbReference>
<dbReference type="Pfam" id="PF12500">
    <property type="entry name" value="TRSP"/>
    <property type="match status" value="1"/>
</dbReference>
<dbReference type="InterPro" id="IPR022537">
    <property type="entry name" value="TRSP_dom"/>
</dbReference>
<dbReference type="Pfam" id="PF11202">
    <property type="entry name" value="StiP"/>
    <property type="match status" value="1"/>
</dbReference>
<feature type="domain" description="TRSP" evidence="2">
    <location>
        <begin position="261"/>
        <end position="422"/>
    </location>
</feature>
<dbReference type="InterPro" id="IPR041688">
    <property type="entry name" value="PRTase_2"/>
</dbReference>
<sequence>MLTTPPWPGQWVADRLGIALHGDGLHDLLGLALRRNPKRAHLLVSNVLGKHVPQRPGTVYGHAYDLGLRVRALLGEQEAARAVVVGYAETATGLGHAVADGVGAVPYLHSTRREVAGLASGGAFEEEHSHATGHLLLPEDPGLLGGTGPLVLVDDEFSTGQTVLNTVRDLHRRHPRDRYVVVALTDMRSPADHARLAAFAADLGARVDVIALASGTVTLPEDVLSRGQALVAACTAADTAAAAPAAPVARVDLGWPAGIPDGGRHGFLPAHRERLEAALPAMGRRIAGALPAGARRVLVLGNEELMYAPLRLAQALEAHGAGNGAEGGAEGGVEGGAEGTAGGAVEAYFSTTTRSPVLAVDDPGYAIRSRLVFPAHDDPADGGSPERYAYNVAGAGFDAVVCVVDSAGDTPALHAPGGLLAQLAAHTETVLLAVVPCYRPNGNPGPMSASTRPLRGPAFGSYAPDEVGWLLKDLSDVPLEAPTEEREEAIQSGGAHYAESLPVEYQPSPEYQELFKAALATSAERIARAVGAVTELVLAERGPDAVLVSLARAGTPVGVLMRRWAKHAHGLDLPHYAVSIVRGRGIDRTALSWLAAHHDPADAVFVDGWTGKGAITRELADAMADFPGFRPEIAVLADPGGCVSTYGTRDDFLIPSACLNSTVSGLVSRTVLRADLIGPGEFHGAKFYRDLAGSDVSALFLDTVAAAFDAVGDGVAEDVKSLRAQDRSPTWEGWAAVERISEEYGIGDVNLVKPGVGETTRVLLRRVPWKILAQRGAGADLDHVRLLAAQRGVPVEETDGLPYSCVGLIHPRYTRGATGTDGKAVSAL</sequence>
<evidence type="ECO:0000313" key="6">
    <source>
        <dbReference type="Proteomes" id="UP001152519"/>
    </source>
</evidence>
<dbReference type="EMBL" id="CAJSLV010000046">
    <property type="protein sequence ID" value="CAG6392807.1"/>
    <property type="molecule type" value="Genomic_DNA"/>
</dbReference>
<accession>A0A9W4E4Q9</accession>
<feature type="domain" description="Cysteine protease StiP N-terminal" evidence="1">
    <location>
        <begin position="460"/>
        <end position="704"/>
    </location>
</feature>
<feature type="domain" description="Orotate phosphoribosyltransferase-like" evidence="4">
    <location>
        <begin position="28"/>
        <end position="216"/>
    </location>
</feature>